<dbReference type="Gene3D" id="1.20.1250.20">
    <property type="entry name" value="MFS general substrate transporter like domains"/>
    <property type="match status" value="2"/>
</dbReference>
<keyword evidence="3" id="KW-0813">Transport</keyword>
<dbReference type="EMBL" id="CP054719">
    <property type="protein sequence ID" value="QOL20320.1"/>
    <property type="molecule type" value="Genomic_DNA"/>
</dbReference>
<evidence type="ECO:0000256" key="5">
    <source>
        <dbReference type="ARBA" id="ARBA00022692"/>
    </source>
</evidence>
<accession>A0A7L9RUL8</accession>
<reference evidence="11 12" key="1">
    <citation type="submission" date="2020-06" db="EMBL/GenBank/DDBJ databases">
        <title>The endosymbiont of the kinetoplastid Bodo saltans is a Paracaedibacter-like alpha-proteobacterium possessing a putative toxin-antitoxin system.</title>
        <authorList>
            <person name="Midha S."/>
            <person name="Rigden D.J."/>
            <person name="Siozios S."/>
            <person name="Hurst G.D.D."/>
            <person name="Jackson A.P."/>
        </authorList>
    </citation>
    <scope>NUCLEOTIDE SEQUENCE [LARGE SCALE GENOMIC DNA]</scope>
    <source>
        <strain evidence="11">Lake Konstanz</strain>
    </source>
</reference>
<evidence type="ECO:0000259" key="10">
    <source>
        <dbReference type="PROSITE" id="PS50850"/>
    </source>
</evidence>
<feature type="transmembrane region" description="Helical" evidence="9">
    <location>
        <begin position="228"/>
        <end position="246"/>
    </location>
</feature>
<evidence type="ECO:0000256" key="1">
    <source>
        <dbReference type="ARBA" id="ARBA00004651"/>
    </source>
</evidence>
<gene>
    <name evidence="11" type="primary">proP_4</name>
    <name evidence="11" type="ORF">CPBP_01110</name>
</gene>
<feature type="transmembrane region" description="Helical" evidence="9">
    <location>
        <begin position="44"/>
        <end position="70"/>
    </location>
</feature>
<dbReference type="PANTHER" id="PTHR43528">
    <property type="entry name" value="ALPHA-KETOGLUTARATE PERMEASE"/>
    <property type="match status" value="1"/>
</dbReference>
<keyword evidence="6" id="KW-0769">Symport</keyword>
<name>A0A7L9RUL8_9PROT</name>
<protein>
    <submittedName>
        <fullName evidence="11">Proline/betaine transporter</fullName>
    </submittedName>
</protein>
<dbReference type="AlphaFoldDB" id="A0A7L9RUL8"/>
<evidence type="ECO:0000313" key="11">
    <source>
        <dbReference type="EMBL" id="QOL20320.1"/>
    </source>
</evidence>
<dbReference type="InterPro" id="IPR051084">
    <property type="entry name" value="H+-coupled_symporters"/>
</dbReference>
<dbReference type="RefSeq" id="WP_350331871.1">
    <property type="nucleotide sequence ID" value="NZ_CP054719.1"/>
</dbReference>
<evidence type="ECO:0000256" key="2">
    <source>
        <dbReference type="ARBA" id="ARBA00008240"/>
    </source>
</evidence>
<dbReference type="InterPro" id="IPR036259">
    <property type="entry name" value="MFS_trans_sf"/>
</dbReference>
<proteinExistence type="inferred from homology"/>
<dbReference type="Proteomes" id="UP000594001">
    <property type="component" value="Chromosome"/>
</dbReference>
<evidence type="ECO:0000256" key="6">
    <source>
        <dbReference type="ARBA" id="ARBA00022847"/>
    </source>
</evidence>
<feature type="transmembrane region" description="Helical" evidence="9">
    <location>
        <begin position="390"/>
        <end position="407"/>
    </location>
</feature>
<evidence type="ECO:0000313" key="12">
    <source>
        <dbReference type="Proteomes" id="UP000594001"/>
    </source>
</evidence>
<comment type="similarity">
    <text evidence="2">Belongs to the major facilitator superfamily. Metabolite:H+ Symporter (MHS) family (TC 2.A.1.6) family.</text>
</comment>
<sequence length="421" mass="46395">MNKRAVFSSFIGNTLEFYDFALYGALAGLFTTLFFPNSDPVSTLFLNGVGVFSIGLIARPLGGLIFGYIGDRYSRRLALSLSMYLMAIPSFIITILPTYETIGILAPIILVSVRILQGFCTGGEYNGAAIFALEHQEPKHRGLVSGMMTASSASGLLFATIVSFIFTNNTFPEWAWRVPFLFGMCIALFGYYVRRKNLESPEFQKALQEKSFVTTPILDAFRHYKLQMLLTALIAGQTAVLAYMMFTLITPTSILTELHRFTRNEIYALSFIGLVSFASMCVFSGYLSDKIKANKIYIMVTAGILSVLLIAPTFSLLLSGSFTQAILGQLIFGCLIGLHAGPQHIYMQELFPNTNRYSAVSFSFSLGTGVLGGLTPQISKLMIQNNGSPALWVMITSSVLCVALLLTQRSRQLTATQMYRD</sequence>
<feature type="domain" description="Major facilitator superfamily (MFS) profile" evidence="10">
    <location>
        <begin position="5"/>
        <end position="415"/>
    </location>
</feature>
<keyword evidence="7 9" id="KW-1133">Transmembrane helix</keyword>
<feature type="transmembrane region" description="Helical" evidence="9">
    <location>
        <begin position="359"/>
        <end position="378"/>
    </location>
</feature>
<evidence type="ECO:0000256" key="3">
    <source>
        <dbReference type="ARBA" id="ARBA00022448"/>
    </source>
</evidence>
<keyword evidence="8 9" id="KW-0472">Membrane</keyword>
<keyword evidence="12" id="KW-1185">Reference proteome</keyword>
<dbReference type="InterPro" id="IPR011701">
    <property type="entry name" value="MFS"/>
</dbReference>
<feature type="transmembrane region" description="Helical" evidence="9">
    <location>
        <begin position="174"/>
        <end position="193"/>
    </location>
</feature>
<evidence type="ECO:0000256" key="4">
    <source>
        <dbReference type="ARBA" id="ARBA00022475"/>
    </source>
</evidence>
<dbReference type="KEGG" id="pbal:CPBP_01110"/>
<evidence type="ECO:0000256" key="8">
    <source>
        <dbReference type="ARBA" id="ARBA00023136"/>
    </source>
</evidence>
<dbReference type="InterPro" id="IPR020846">
    <property type="entry name" value="MFS_dom"/>
</dbReference>
<feature type="transmembrane region" description="Helical" evidence="9">
    <location>
        <begin position="102"/>
        <end position="122"/>
    </location>
</feature>
<dbReference type="Pfam" id="PF07690">
    <property type="entry name" value="MFS_1"/>
    <property type="match status" value="1"/>
</dbReference>
<dbReference type="PANTHER" id="PTHR43528:SF1">
    <property type="entry name" value="ALPHA-KETOGLUTARATE PERMEASE"/>
    <property type="match status" value="1"/>
</dbReference>
<evidence type="ECO:0000256" key="7">
    <source>
        <dbReference type="ARBA" id="ARBA00022989"/>
    </source>
</evidence>
<comment type="subcellular location">
    <subcellularLocation>
        <location evidence="1">Cell membrane</location>
        <topology evidence="1">Multi-pass membrane protein</topology>
    </subcellularLocation>
</comment>
<dbReference type="SUPFAM" id="SSF103473">
    <property type="entry name" value="MFS general substrate transporter"/>
    <property type="match status" value="1"/>
</dbReference>
<feature type="transmembrane region" description="Helical" evidence="9">
    <location>
        <begin position="266"/>
        <end position="287"/>
    </location>
</feature>
<dbReference type="GO" id="GO:0005886">
    <property type="term" value="C:plasma membrane"/>
    <property type="evidence" value="ECO:0007669"/>
    <property type="project" value="UniProtKB-SubCell"/>
</dbReference>
<dbReference type="GO" id="GO:0015293">
    <property type="term" value="F:symporter activity"/>
    <property type="evidence" value="ECO:0007669"/>
    <property type="project" value="UniProtKB-KW"/>
</dbReference>
<feature type="transmembrane region" description="Helical" evidence="9">
    <location>
        <begin position="20"/>
        <end position="38"/>
    </location>
</feature>
<feature type="transmembrane region" description="Helical" evidence="9">
    <location>
        <begin position="321"/>
        <end position="338"/>
    </location>
</feature>
<feature type="transmembrane region" description="Helical" evidence="9">
    <location>
        <begin position="143"/>
        <end position="168"/>
    </location>
</feature>
<organism evidence="11 12">
    <name type="scientific">Candidatus Bodocaedibacter vickermanii</name>
    <dbReference type="NCBI Taxonomy" id="2741701"/>
    <lineage>
        <taxon>Bacteria</taxon>
        <taxon>Pseudomonadati</taxon>
        <taxon>Pseudomonadota</taxon>
        <taxon>Alphaproteobacteria</taxon>
        <taxon>Holosporales</taxon>
        <taxon>Candidatus Paracaedibacteraceae</taxon>
        <taxon>Candidatus Bodocaedibacter</taxon>
    </lineage>
</organism>
<keyword evidence="5 9" id="KW-0812">Transmembrane</keyword>
<evidence type="ECO:0000256" key="9">
    <source>
        <dbReference type="SAM" id="Phobius"/>
    </source>
</evidence>
<keyword evidence="4" id="KW-1003">Cell membrane</keyword>
<dbReference type="PROSITE" id="PS00217">
    <property type="entry name" value="SUGAR_TRANSPORT_2"/>
    <property type="match status" value="1"/>
</dbReference>
<feature type="transmembrane region" description="Helical" evidence="9">
    <location>
        <begin position="77"/>
        <end position="96"/>
    </location>
</feature>
<dbReference type="InterPro" id="IPR005829">
    <property type="entry name" value="Sugar_transporter_CS"/>
</dbReference>
<dbReference type="PROSITE" id="PS50850">
    <property type="entry name" value="MFS"/>
    <property type="match status" value="1"/>
</dbReference>
<feature type="transmembrane region" description="Helical" evidence="9">
    <location>
        <begin position="296"/>
        <end position="315"/>
    </location>
</feature>